<evidence type="ECO:0000256" key="6">
    <source>
        <dbReference type="SAM" id="Phobius"/>
    </source>
</evidence>
<feature type="transmembrane region" description="Helical" evidence="6">
    <location>
        <begin position="58"/>
        <end position="79"/>
    </location>
</feature>
<dbReference type="InterPro" id="IPR001182">
    <property type="entry name" value="FtsW/RodA"/>
</dbReference>
<comment type="subcellular location">
    <subcellularLocation>
        <location evidence="1">Membrane</location>
        <topology evidence="1">Multi-pass membrane protein</topology>
    </subcellularLocation>
</comment>
<sequence>KKFTFTEGGRGSPQLSLPKEKRSDWITPISLLVLCGMSVLFIRSAQAYVGGELWRMQIIWVLAGASSYAVMSLINYHFWMRYAHYLYGLGLLALCMAFLGPEIYGAKRWIDLGLFKIQPAEGAKLAALVLGASILARSEIGTLRESMKGIGKVTLCFILPMFLIFMQPDLGSTLVFPPMLFSLLYVAKIPSRFFVGTFLLFVVALGVVGFDVYRYYQFKTENPRPDDTVLAYEDTSLLPLKDYQRKRILTFLAPDVVDRGGVGANWNRIQALIAVATGGLGGKGLGDGMQAKLGYLPSAVGHNDFIFAVLAEEAGFAGGLLALGLFAVVIMGCLLVAGQASDRFGAMLATGAAALLMTHVFVNVGMTLGITPITGLPLPFLSYGGSFLVSCCILMGLVQSVYRHRKEFR</sequence>
<keyword evidence="4 6" id="KW-1133">Transmembrane helix</keyword>
<keyword evidence="3" id="KW-0133">Cell shape</keyword>
<dbReference type="Pfam" id="PF01098">
    <property type="entry name" value="FTSW_RODA_SPOVE"/>
    <property type="match status" value="1"/>
</dbReference>
<proteinExistence type="predicted"/>
<reference evidence="7" key="1">
    <citation type="submission" date="2018-05" db="EMBL/GenBank/DDBJ databases">
        <authorList>
            <person name="Lanie J.A."/>
            <person name="Ng W.-L."/>
            <person name="Kazmierczak K.M."/>
            <person name="Andrzejewski T.M."/>
            <person name="Davidsen T.M."/>
            <person name="Wayne K.J."/>
            <person name="Tettelin H."/>
            <person name="Glass J.I."/>
            <person name="Rusch D."/>
            <person name="Podicherti R."/>
            <person name="Tsui H.-C.T."/>
            <person name="Winkler M.E."/>
        </authorList>
    </citation>
    <scope>NUCLEOTIDE SEQUENCE</scope>
</reference>
<evidence type="ECO:0008006" key="8">
    <source>
        <dbReference type="Google" id="ProtNLM"/>
    </source>
</evidence>
<name>A0A382JT67_9ZZZZ</name>
<organism evidence="7">
    <name type="scientific">marine metagenome</name>
    <dbReference type="NCBI Taxonomy" id="408172"/>
    <lineage>
        <taxon>unclassified sequences</taxon>
        <taxon>metagenomes</taxon>
        <taxon>ecological metagenomes</taxon>
    </lineage>
</organism>
<evidence type="ECO:0000256" key="5">
    <source>
        <dbReference type="ARBA" id="ARBA00023136"/>
    </source>
</evidence>
<feature type="transmembrane region" description="Helical" evidence="6">
    <location>
        <begin position="171"/>
        <end position="187"/>
    </location>
</feature>
<evidence type="ECO:0000313" key="7">
    <source>
        <dbReference type="EMBL" id="SVC14423.1"/>
    </source>
</evidence>
<evidence type="ECO:0000256" key="4">
    <source>
        <dbReference type="ARBA" id="ARBA00022989"/>
    </source>
</evidence>
<feature type="non-terminal residue" evidence="7">
    <location>
        <position position="1"/>
    </location>
</feature>
<dbReference type="PANTHER" id="PTHR30474">
    <property type="entry name" value="CELL CYCLE PROTEIN"/>
    <property type="match status" value="1"/>
</dbReference>
<keyword evidence="2 6" id="KW-0812">Transmembrane</keyword>
<feature type="transmembrane region" description="Helical" evidence="6">
    <location>
        <begin position="25"/>
        <end position="46"/>
    </location>
</feature>
<feature type="transmembrane region" description="Helical" evidence="6">
    <location>
        <begin position="85"/>
        <end position="106"/>
    </location>
</feature>
<dbReference type="PANTHER" id="PTHR30474:SF1">
    <property type="entry name" value="PEPTIDOGLYCAN GLYCOSYLTRANSFERASE MRDB"/>
    <property type="match status" value="1"/>
</dbReference>
<dbReference type="AlphaFoldDB" id="A0A382JT67"/>
<feature type="transmembrane region" description="Helical" evidence="6">
    <location>
        <begin position="194"/>
        <end position="216"/>
    </location>
</feature>
<dbReference type="GO" id="GO:0015648">
    <property type="term" value="F:lipid-linked peptidoglycan transporter activity"/>
    <property type="evidence" value="ECO:0007669"/>
    <property type="project" value="TreeGrafter"/>
</dbReference>
<accession>A0A382JT67</accession>
<dbReference type="GO" id="GO:0005886">
    <property type="term" value="C:plasma membrane"/>
    <property type="evidence" value="ECO:0007669"/>
    <property type="project" value="TreeGrafter"/>
</dbReference>
<feature type="transmembrane region" description="Helical" evidence="6">
    <location>
        <begin position="344"/>
        <end position="368"/>
    </location>
</feature>
<dbReference type="EMBL" id="UINC01075841">
    <property type="protein sequence ID" value="SVC14423.1"/>
    <property type="molecule type" value="Genomic_DNA"/>
</dbReference>
<dbReference type="GO" id="GO:0051301">
    <property type="term" value="P:cell division"/>
    <property type="evidence" value="ECO:0007669"/>
    <property type="project" value="InterPro"/>
</dbReference>
<feature type="transmembrane region" description="Helical" evidence="6">
    <location>
        <begin position="314"/>
        <end position="337"/>
    </location>
</feature>
<evidence type="ECO:0000256" key="2">
    <source>
        <dbReference type="ARBA" id="ARBA00022692"/>
    </source>
</evidence>
<feature type="transmembrane region" description="Helical" evidence="6">
    <location>
        <begin position="380"/>
        <end position="402"/>
    </location>
</feature>
<evidence type="ECO:0000256" key="1">
    <source>
        <dbReference type="ARBA" id="ARBA00004141"/>
    </source>
</evidence>
<protein>
    <recommendedName>
        <fullName evidence="8">Cell cycle protein</fullName>
    </recommendedName>
</protein>
<dbReference type="GO" id="GO:0032153">
    <property type="term" value="C:cell division site"/>
    <property type="evidence" value="ECO:0007669"/>
    <property type="project" value="TreeGrafter"/>
</dbReference>
<evidence type="ECO:0000256" key="3">
    <source>
        <dbReference type="ARBA" id="ARBA00022960"/>
    </source>
</evidence>
<dbReference type="GO" id="GO:0008360">
    <property type="term" value="P:regulation of cell shape"/>
    <property type="evidence" value="ECO:0007669"/>
    <property type="project" value="UniProtKB-KW"/>
</dbReference>
<gene>
    <name evidence="7" type="ORF">METZ01_LOCUS267277</name>
</gene>
<keyword evidence="5 6" id="KW-0472">Membrane</keyword>